<feature type="domain" description="GGDEF" evidence="16">
    <location>
        <begin position="622"/>
        <end position="754"/>
    </location>
</feature>
<dbReference type="PROSITE" id="PS50113">
    <property type="entry name" value="PAC"/>
    <property type="match status" value="2"/>
</dbReference>
<dbReference type="InterPro" id="IPR038318">
    <property type="entry name" value="KdpD_sf"/>
</dbReference>
<evidence type="ECO:0000256" key="1">
    <source>
        <dbReference type="ARBA" id="ARBA00001946"/>
    </source>
</evidence>
<dbReference type="GO" id="GO:0016020">
    <property type="term" value="C:membrane"/>
    <property type="evidence" value="ECO:0007669"/>
    <property type="project" value="UniProtKB-SubCell"/>
</dbReference>
<dbReference type="Gene3D" id="3.20.20.450">
    <property type="entry name" value="EAL domain"/>
    <property type="match status" value="1"/>
</dbReference>
<sequence length="1035" mass="116207">MVDNTVHNHKSRTQYIILAVAIYALAALGWIFLSDQLLLVFTDTETVFRLSLAKGFFFVFTSAFILLFVLNAVPDRHNAPSGNLLEITFARSVAISNISWLKYIAILSFTLITLWFANSLSAEQHQRLLLLIFMLPISLSAIGGGFAPGLVATCLSVLCVYYLHPTANSLDNIHSVDWLQLISLSVYGIVISALSGYLRASLQKLDVNHQLLDSVVSQTTDGIFVKDLAGRYILVNQGAATFVGKSMSDILGKDDTDIFDADSIDIIQEKDRTVLVSGMVTTHKEYLHIQGEAAIFQVTKGPVFDAQGAICGLFGIARDVTTQEKNAEHLLISELGLKQAQQLSGIGSWEWDLVTDSHTWSEQVFVIYGLPYKEAAPSIEQVQKLFTPESWQALSTLVMRCVHTGEEYECEAELLDPNRAHRWIMARGQAQRDPHGKIFKLHGTVQDITHARQLQQQLAAQTAQLQRVIQGSEQGFWDWNAVTGEVQISPRFEAILGYQAGEMKLTVNNWRQYVYVEDVQNIEQQVLQHLIHKTSSIELEVRCIKKTGELCWILCKGRVVEEDSQGRALMISGTQADITLLKTHETELDRVANYDALTGLPNRRLLLDRFQQMIAHVQRNGSLCAVCFMDLDGFKVINDRYGHEVGDQLLIAIANNVSVVIRQQDTLARVGGDEFVILFEMMSEEECTQVLLRILAAVDQPILIGDLNLCLTACIGVSLYPEDNVDPDILLRHADQAMYMAKSAGKNRFQMFDPDIDRNIIARRTWLEELKSAFERHEFVMFYQPKVNLATGKIIGAEALIRWRHPLRGIVGPSEFLPDIAGSDLEIALGEWVINTAVAQWQNWQQSGRPIAVSINVSARQLLAEHFSAFLKSTLMQYPDLTASDLELEILESAAIEDMTLAIDILQECKRLGVHFSLDDFGTGYSSLTYLRQLPISTIKIDQSFVRGMLDSEDDWRIVEGVIRLASVFNLNVIAEGVETIAHGKSLAELGCQLCQGYGIARPMPVEEFALWYDEWPLQYQQIKHEFKQMDELHL</sequence>
<dbReference type="EMBL" id="CP132914">
    <property type="protein sequence ID" value="WMB72765.1"/>
    <property type="molecule type" value="Genomic_DNA"/>
</dbReference>
<dbReference type="InterPro" id="IPR000014">
    <property type="entry name" value="PAS"/>
</dbReference>
<dbReference type="InterPro" id="IPR013655">
    <property type="entry name" value="PAS_fold_3"/>
</dbReference>
<keyword evidence="3" id="KW-0597">Phosphoprotein</keyword>
<keyword evidence="8" id="KW-0067">ATP-binding</keyword>
<dbReference type="NCBIfam" id="TIGR00229">
    <property type="entry name" value="sensory_box"/>
    <property type="match status" value="2"/>
</dbReference>
<comment type="cofactor">
    <cofactor evidence="1">
        <name>Mg(2+)</name>
        <dbReference type="ChEBI" id="CHEBI:18420"/>
    </cofactor>
</comment>
<feature type="transmembrane region" description="Helical" evidence="12">
    <location>
        <begin position="128"/>
        <end position="158"/>
    </location>
</feature>
<dbReference type="FunFam" id="3.30.70.270:FF:000001">
    <property type="entry name" value="Diguanylate cyclase domain protein"/>
    <property type="match status" value="1"/>
</dbReference>
<comment type="subcellular location">
    <subcellularLocation>
        <location evidence="2">Membrane</location>
        <topology evidence="2">Multi-pass membrane protein</topology>
    </subcellularLocation>
</comment>
<evidence type="ECO:0000256" key="7">
    <source>
        <dbReference type="ARBA" id="ARBA00022777"/>
    </source>
</evidence>
<evidence type="ECO:0000256" key="8">
    <source>
        <dbReference type="ARBA" id="ARBA00022840"/>
    </source>
</evidence>
<gene>
    <name evidence="17" type="ORF">RA178_20560</name>
</gene>
<dbReference type="PANTHER" id="PTHR44757">
    <property type="entry name" value="DIGUANYLATE CYCLASE DGCP"/>
    <property type="match status" value="1"/>
</dbReference>
<dbReference type="InterPro" id="IPR000160">
    <property type="entry name" value="GGDEF_dom"/>
</dbReference>
<keyword evidence="11 12" id="KW-0472">Membrane</keyword>
<dbReference type="Pfam" id="PF08448">
    <property type="entry name" value="PAS_4"/>
    <property type="match status" value="1"/>
</dbReference>
<keyword evidence="4" id="KW-0808">Transferase</keyword>
<evidence type="ECO:0000259" key="13">
    <source>
        <dbReference type="PROSITE" id="PS50112"/>
    </source>
</evidence>
<keyword evidence="6" id="KW-0547">Nucleotide-binding</keyword>
<feature type="domain" description="PAS" evidence="13">
    <location>
        <begin position="208"/>
        <end position="278"/>
    </location>
</feature>
<dbReference type="GeneID" id="301341628"/>
<dbReference type="PROSITE" id="PS50887">
    <property type="entry name" value="GGDEF"/>
    <property type="match status" value="1"/>
</dbReference>
<dbReference type="CDD" id="cd00130">
    <property type="entry name" value="PAS"/>
    <property type="match status" value="2"/>
</dbReference>
<feature type="domain" description="EAL" evidence="15">
    <location>
        <begin position="763"/>
        <end position="1017"/>
    </location>
</feature>
<dbReference type="Proteomes" id="UP001236800">
    <property type="component" value="Chromosome"/>
</dbReference>
<dbReference type="Gene3D" id="2.10.70.100">
    <property type="match status" value="1"/>
</dbReference>
<dbReference type="SMART" id="SM00052">
    <property type="entry name" value="EAL"/>
    <property type="match status" value="1"/>
</dbReference>
<dbReference type="SMART" id="SM00091">
    <property type="entry name" value="PAS"/>
    <property type="match status" value="2"/>
</dbReference>
<dbReference type="InterPro" id="IPR025201">
    <property type="entry name" value="KdpD_TM"/>
</dbReference>
<proteinExistence type="predicted"/>
<dbReference type="InterPro" id="IPR029787">
    <property type="entry name" value="Nucleotide_cyclase"/>
</dbReference>
<dbReference type="SMART" id="SM00267">
    <property type="entry name" value="GGDEF"/>
    <property type="match status" value="1"/>
</dbReference>
<evidence type="ECO:0000256" key="4">
    <source>
        <dbReference type="ARBA" id="ARBA00022679"/>
    </source>
</evidence>
<dbReference type="Pfam" id="PF08447">
    <property type="entry name" value="PAS_3"/>
    <property type="match status" value="2"/>
</dbReference>
<organism evidence="17">
    <name type="scientific">Shewanella oncorhynchi</name>
    <dbReference type="NCBI Taxonomy" id="2726434"/>
    <lineage>
        <taxon>Bacteria</taxon>
        <taxon>Pseudomonadati</taxon>
        <taxon>Pseudomonadota</taxon>
        <taxon>Gammaproteobacteria</taxon>
        <taxon>Alteromonadales</taxon>
        <taxon>Shewanellaceae</taxon>
        <taxon>Shewanella</taxon>
    </lineage>
</organism>
<dbReference type="InterPro" id="IPR001633">
    <property type="entry name" value="EAL_dom"/>
</dbReference>
<dbReference type="NCBIfam" id="TIGR00254">
    <property type="entry name" value="GGDEF"/>
    <property type="match status" value="1"/>
</dbReference>
<dbReference type="KEGG" id="sog:RA178_20560"/>
<keyword evidence="5 12" id="KW-0812">Transmembrane</keyword>
<evidence type="ECO:0000313" key="17">
    <source>
        <dbReference type="EMBL" id="WMB72765.1"/>
    </source>
</evidence>
<evidence type="ECO:0000256" key="12">
    <source>
        <dbReference type="SAM" id="Phobius"/>
    </source>
</evidence>
<dbReference type="PROSITE" id="PS50112">
    <property type="entry name" value="PAS"/>
    <property type="match status" value="1"/>
</dbReference>
<dbReference type="GO" id="GO:0000160">
    <property type="term" value="P:phosphorelay signal transduction system"/>
    <property type="evidence" value="ECO:0007669"/>
    <property type="project" value="UniProtKB-KW"/>
</dbReference>
<dbReference type="Pfam" id="PF00563">
    <property type="entry name" value="EAL"/>
    <property type="match status" value="1"/>
</dbReference>
<feature type="transmembrane region" description="Helical" evidence="12">
    <location>
        <begin position="93"/>
        <end position="116"/>
    </location>
</feature>
<dbReference type="Gene3D" id="3.30.450.20">
    <property type="entry name" value="PAS domain"/>
    <property type="match status" value="3"/>
</dbReference>
<feature type="transmembrane region" description="Helical" evidence="12">
    <location>
        <begin position="55"/>
        <end position="73"/>
    </location>
</feature>
<evidence type="ECO:0000256" key="9">
    <source>
        <dbReference type="ARBA" id="ARBA00022989"/>
    </source>
</evidence>
<dbReference type="Gene3D" id="3.30.70.270">
    <property type="match status" value="1"/>
</dbReference>
<keyword evidence="9 12" id="KW-1133">Transmembrane helix</keyword>
<evidence type="ECO:0000259" key="16">
    <source>
        <dbReference type="PROSITE" id="PS50887"/>
    </source>
</evidence>
<evidence type="ECO:0000256" key="5">
    <source>
        <dbReference type="ARBA" id="ARBA00022692"/>
    </source>
</evidence>
<dbReference type="InterPro" id="IPR000700">
    <property type="entry name" value="PAS-assoc_C"/>
</dbReference>
<evidence type="ECO:0000259" key="14">
    <source>
        <dbReference type="PROSITE" id="PS50113"/>
    </source>
</evidence>
<dbReference type="AlphaFoldDB" id="A0AA50KCG0"/>
<evidence type="ECO:0000259" key="15">
    <source>
        <dbReference type="PROSITE" id="PS50883"/>
    </source>
</evidence>
<evidence type="ECO:0000256" key="2">
    <source>
        <dbReference type="ARBA" id="ARBA00004141"/>
    </source>
</evidence>
<dbReference type="GO" id="GO:0016301">
    <property type="term" value="F:kinase activity"/>
    <property type="evidence" value="ECO:0007669"/>
    <property type="project" value="UniProtKB-KW"/>
</dbReference>
<dbReference type="InterPro" id="IPR035965">
    <property type="entry name" value="PAS-like_dom_sf"/>
</dbReference>
<dbReference type="GO" id="GO:0005524">
    <property type="term" value="F:ATP binding"/>
    <property type="evidence" value="ECO:0007669"/>
    <property type="project" value="UniProtKB-KW"/>
</dbReference>
<evidence type="ECO:0000256" key="6">
    <source>
        <dbReference type="ARBA" id="ARBA00022741"/>
    </source>
</evidence>
<dbReference type="SUPFAM" id="SSF55073">
    <property type="entry name" value="Nucleotide cyclase"/>
    <property type="match status" value="1"/>
</dbReference>
<accession>A0AA50KCG0</accession>
<dbReference type="InterPro" id="IPR052155">
    <property type="entry name" value="Biofilm_reg_signaling"/>
</dbReference>
<feature type="domain" description="PAC" evidence="14">
    <location>
        <begin position="537"/>
        <end position="590"/>
    </location>
</feature>
<dbReference type="Gene3D" id="1.20.120.620">
    <property type="entry name" value="Backbone structure of the membrane domain of e. Coli histidine kinase receptor kdpd"/>
    <property type="match status" value="1"/>
</dbReference>
<feature type="transmembrane region" description="Helical" evidence="12">
    <location>
        <begin position="15"/>
        <end position="34"/>
    </location>
</feature>
<name>A0AA50KCG0_9GAMM</name>
<dbReference type="CDD" id="cd01949">
    <property type="entry name" value="GGDEF"/>
    <property type="match status" value="1"/>
</dbReference>
<protein>
    <submittedName>
        <fullName evidence="17">EAL domain-containing protein</fullName>
    </submittedName>
</protein>
<feature type="transmembrane region" description="Helical" evidence="12">
    <location>
        <begin position="178"/>
        <end position="198"/>
    </location>
</feature>
<dbReference type="SUPFAM" id="SSF141868">
    <property type="entry name" value="EAL domain-like"/>
    <property type="match status" value="1"/>
</dbReference>
<evidence type="ECO:0000256" key="3">
    <source>
        <dbReference type="ARBA" id="ARBA00022553"/>
    </source>
</evidence>
<dbReference type="InterPro" id="IPR001610">
    <property type="entry name" value="PAC"/>
</dbReference>
<dbReference type="Pfam" id="PF13493">
    <property type="entry name" value="DUF4118"/>
    <property type="match status" value="1"/>
</dbReference>
<keyword evidence="10" id="KW-0902">Two-component regulatory system</keyword>
<dbReference type="PANTHER" id="PTHR44757:SF2">
    <property type="entry name" value="BIOFILM ARCHITECTURE MAINTENANCE PROTEIN MBAA"/>
    <property type="match status" value="1"/>
</dbReference>
<evidence type="ECO:0000256" key="10">
    <source>
        <dbReference type="ARBA" id="ARBA00023012"/>
    </source>
</evidence>
<feature type="domain" description="PAC" evidence="14">
    <location>
        <begin position="408"/>
        <end position="460"/>
    </location>
</feature>
<dbReference type="InterPro" id="IPR043128">
    <property type="entry name" value="Rev_trsase/Diguanyl_cyclase"/>
</dbReference>
<dbReference type="RefSeq" id="WP_306683659.1">
    <property type="nucleotide sequence ID" value="NZ_CP132914.1"/>
</dbReference>
<evidence type="ECO:0000256" key="11">
    <source>
        <dbReference type="ARBA" id="ARBA00023136"/>
    </source>
</evidence>
<dbReference type="InterPro" id="IPR013656">
    <property type="entry name" value="PAS_4"/>
</dbReference>
<keyword evidence="7" id="KW-0418">Kinase</keyword>
<reference evidence="17" key="1">
    <citation type="submission" date="2023-08" db="EMBL/GenBank/DDBJ databases">
        <title>Complete genome sequence of Shewanella oncorhynchi Z-P2, a siderophore putrebactin-producing bacterium.</title>
        <authorList>
            <person name="Zhang Y."/>
        </authorList>
    </citation>
    <scope>NUCLEOTIDE SEQUENCE</scope>
    <source>
        <strain evidence="17">Z-P2</strain>
    </source>
</reference>
<dbReference type="PROSITE" id="PS50883">
    <property type="entry name" value="EAL"/>
    <property type="match status" value="1"/>
</dbReference>
<dbReference type="Pfam" id="PF00990">
    <property type="entry name" value="GGDEF"/>
    <property type="match status" value="1"/>
</dbReference>
<dbReference type="SMART" id="SM00086">
    <property type="entry name" value="PAC"/>
    <property type="match status" value="2"/>
</dbReference>
<dbReference type="CDD" id="cd01948">
    <property type="entry name" value="EAL"/>
    <property type="match status" value="1"/>
</dbReference>
<dbReference type="SUPFAM" id="SSF55785">
    <property type="entry name" value="PYP-like sensor domain (PAS domain)"/>
    <property type="match status" value="3"/>
</dbReference>
<dbReference type="InterPro" id="IPR035919">
    <property type="entry name" value="EAL_sf"/>
</dbReference>